<dbReference type="PROSITE" id="PS51000">
    <property type="entry name" value="HTH_DEOR_2"/>
    <property type="match status" value="1"/>
</dbReference>
<evidence type="ECO:0000313" key="7">
    <source>
        <dbReference type="Proteomes" id="UP001279553"/>
    </source>
</evidence>
<dbReference type="AlphaFoldDB" id="A0AAW9DNP9"/>
<dbReference type="InterPro" id="IPR018356">
    <property type="entry name" value="Tscrpt_reg_HTH_DeoR_CS"/>
</dbReference>
<evidence type="ECO:0000259" key="5">
    <source>
        <dbReference type="PROSITE" id="PS51000"/>
    </source>
</evidence>
<dbReference type="InterPro" id="IPR014036">
    <property type="entry name" value="DeoR-like_C"/>
</dbReference>
<dbReference type="Proteomes" id="UP001279553">
    <property type="component" value="Unassembled WGS sequence"/>
</dbReference>
<protein>
    <submittedName>
        <fullName evidence="6">DeoR family transcriptional regulator</fullName>
    </submittedName>
</protein>
<dbReference type="InterPro" id="IPR050313">
    <property type="entry name" value="Carb_Metab_HTH_regulators"/>
</dbReference>
<evidence type="ECO:0000256" key="4">
    <source>
        <dbReference type="ARBA" id="ARBA00023163"/>
    </source>
</evidence>
<evidence type="ECO:0000256" key="1">
    <source>
        <dbReference type="ARBA" id="ARBA00022491"/>
    </source>
</evidence>
<keyword evidence="4" id="KW-0804">Transcription</keyword>
<evidence type="ECO:0000313" key="6">
    <source>
        <dbReference type="EMBL" id="MDX5930625.1"/>
    </source>
</evidence>
<dbReference type="PROSITE" id="PS00894">
    <property type="entry name" value="HTH_DEOR_1"/>
    <property type="match status" value="1"/>
</dbReference>
<dbReference type="InterPro" id="IPR037171">
    <property type="entry name" value="NagB/RpiA_transferase-like"/>
</dbReference>
<evidence type="ECO:0000256" key="2">
    <source>
        <dbReference type="ARBA" id="ARBA00023015"/>
    </source>
</evidence>
<dbReference type="Gene3D" id="1.10.10.10">
    <property type="entry name" value="Winged helix-like DNA-binding domain superfamily/Winged helix DNA-binding domain"/>
    <property type="match status" value="1"/>
</dbReference>
<dbReference type="RefSeq" id="WP_319613559.1">
    <property type="nucleotide sequence ID" value="NZ_JAWXYB010000018.1"/>
</dbReference>
<gene>
    <name evidence="6" type="ORF">SIL87_07595</name>
</gene>
<feature type="domain" description="HTH deoR-type" evidence="5">
    <location>
        <begin position="50"/>
        <end position="105"/>
    </location>
</feature>
<reference evidence="6 7" key="1">
    <citation type="submission" date="2023-11" db="EMBL/GenBank/DDBJ databases">
        <title>MicrobeMod: A computational toolkit for identifying prokaryotic methylation and restriction-modification with nanopore sequencing.</title>
        <authorList>
            <person name="Crits-Christoph A."/>
            <person name="Kang S.C."/>
            <person name="Lee H."/>
            <person name="Ostrov N."/>
        </authorList>
    </citation>
    <scope>NUCLEOTIDE SEQUENCE [LARGE SCALE GENOMIC DNA]</scope>
    <source>
        <strain evidence="6 7">DSMZ 700</strain>
    </source>
</reference>
<keyword evidence="3" id="KW-0238">DNA-binding</keyword>
<name>A0AAW9DNP9_ACIAO</name>
<keyword evidence="7" id="KW-1185">Reference proteome</keyword>
<evidence type="ECO:0000256" key="3">
    <source>
        <dbReference type="ARBA" id="ARBA00023125"/>
    </source>
</evidence>
<dbReference type="PANTHER" id="PTHR30363:SF4">
    <property type="entry name" value="GLYCEROL-3-PHOSPHATE REGULON REPRESSOR"/>
    <property type="match status" value="1"/>
</dbReference>
<accession>A0AAW9DNP9</accession>
<dbReference type="PANTHER" id="PTHR30363">
    <property type="entry name" value="HTH-TYPE TRANSCRIPTIONAL REGULATOR SRLR-RELATED"/>
    <property type="match status" value="1"/>
</dbReference>
<dbReference type="Pfam" id="PF08220">
    <property type="entry name" value="HTH_DeoR"/>
    <property type="match status" value="1"/>
</dbReference>
<dbReference type="SUPFAM" id="SSF100950">
    <property type="entry name" value="NagB/RpiA/CoA transferase-like"/>
    <property type="match status" value="1"/>
</dbReference>
<dbReference type="PRINTS" id="PR00037">
    <property type="entry name" value="HTHLACR"/>
</dbReference>
<dbReference type="EMBL" id="JAWXYB010000018">
    <property type="protein sequence ID" value="MDX5930625.1"/>
    <property type="molecule type" value="Genomic_DNA"/>
</dbReference>
<dbReference type="GO" id="GO:0003700">
    <property type="term" value="F:DNA-binding transcription factor activity"/>
    <property type="evidence" value="ECO:0007669"/>
    <property type="project" value="InterPro"/>
</dbReference>
<keyword evidence="2" id="KW-0805">Transcription regulation</keyword>
<dbReference type="InterPro" id="IPR001034">
    <property type="entry name" value="DeoR_HTH"/>
</dbReference>
<proteinExistence type="predicted"/>
<dbReference type="InterPro" id="IPR036390">
    <property type="entry name" value="WH_DNA-bd_sf"/>
</dbReference>
<dbReference type="GO" id="GO:0003677">
    <property type="term" value="F:DNA binding"/>
    <property type="evidence" value="ECO:0007669"/>
    <property type="project" value="UniProtKB-KW"/>
</dbReference>
<dbReference type="SMART" id="SM00420">
    <property type="entry name" value="HTH_DEOR"/>
    <property type="match status" value="1"/>
</dbReference>
<sequence length="310" mass="33868">MISQVRDGAGVVARLRFRLPIAWGRGISRCRIHHRRESAQEFRLSDRVTTTSRLSEIVALVASRGFQTIDALAQHFDVTVQTIRRDLNALAAEGRISRYRGGAGLPSSIENMEYARRKVVHLAAKQRIAALVAADVPERASLFINIGSTTEQVARALLDHQHLRVITNNLNVARILSENTDFRIVITGGMVRNGDGGITGQATRDMLDQFRADIGIIGISGIDADGDLYDYDMDEVICSQAIIRNARRVFLVTDHTKFGRPALMRVGTMAQVSALYTDMPPPPAMTALLAALGVALHVAPPEMPPEPAAS</sequence>
<dbReference type="Pfam" id="PF00455">
    <property type="entry name" value="DeoRC"/>
    <property type="match status" value="1"/>
</dbReference>
<dbReference type="SMART" id="SM01134">
    <property type="entry name" value="DeoRC"/>
    <property type="match status" value="1"/>
</dbReference>
<dbReference type="Gene3D" id="3.30.750.70">
    <property type="entry name" value="4-hydroxybutyrate coenzyme like domains"/>
    <property type="match status" value="1"/>
</dbReference>
<dbReference type="InterPro" id="IPR036388">
    <property type="entry name" value="WH-like_DNA-bd_sf"/>
</dbReference>
<dbReference type="SUPFAM" id="SSF46785">
    <property type="entry name" value="Winged helix' DNA-binding domain"/>
    <property type="match status" value="1"/>
</dbReference>
<keyword evidence="1" id="KW-0678">Repressor</keyword>
<comment type="caution">
    <text evidence="6">The sequence shown here is derived from an EMBL/GenBank/DDBJ whole genome shotgun (WGS) entry which is preliminary data.</text>
</comment>
<organism evidence="6 7">
    <name type="scientific">Acidiphilium acidophilum</name>
    <name type="common">Thiobacillus acidophilus</name>
    <dbReference type="NCBI Taxonomy" id="76588"/>
    <lineage>
        <taxon>Bacteria</taxon>
        <taxon>Pseudomonadati</taxon>
        <taxon>Pseudomonadota</taxon>
        <taxon>Alphaproteobacteria</taxon>
        <taxon>Acetobacterales</taxon>
        <taxon>Acidocellaceae</taxon>
        <taxon>Acidiphilium</taxon>
    </lineage>
</organism>